<name>A0A561TE14_9ACTN</name>
<comment type="caution">
    <text evidence="1">The sequence shown here is derived from an EMBL/GenBank/DDBJ whole genome shotgun (WGS) entry which is preliminary data.</text>
</comment>
<organism evidence="1 2">
    <name type="scientific">Streptomyces capillispiralis</name>
    <dbReference type="NCBI Taxonomy" id="68182"/>
    <lineage>
        <taxon>Bacteria</taxon>
        <taxon>Bacillati</taxon>
        <taxon>Actinomycetota</taxon>
        <taxon>Actinomycetes</taxon>
        <taxon>Kitasatosporales</taxon>
        <taxon>Streptomycetaceae</taxon>
        <taxon>Streptomyces</taxon>
    </lineage>
</organism>
<evidence type="ECO:0000313" key="1">
    <source>
        <dbReference type="EMBL" id="TWF85352.1"/>
    </source>
</evidence>
<sequence length="70" mass="7935">MTSHHFGDGENDGSAAEPEPLVCARCGTRAEGPKPTWTLSVEDGVRRHYCERCSRDHLRAIEGRLDPQWW</sequence>
<proteinExistence type="predicted"/>
<protein>
    <submittedName>
        <fullName evidence="1">Uncharacterized protein</fullName>
    </submittedName>
</protein>
<gene>
    <name evidence="1" type="ORF">FHX78_112304</name>
</gene>
<dbReference type="OrthoDB" id="3578149at2"/>
<dbReference type="RefSeq" id="WP_145867351.1">
    <property type="nucleotide sequence ID" value="NZ_BNCE01000001.1"/>
</dbReference>
<accession>A0A561TE14</accession>
<dbReference type="EMBL" id="VIWV01000001">
    <property type="protein sequence ID" value="TWF85352.1"/>
    <property type="molecule type" value="Genomic_DNA"/>
</dbReference>
<keyword evidence="2" id="KW-1185">Reference proteome</keyword>
<reference evidence="1 2" key="1">
    <citation type="submission" date="2019-06" db="EMBL/GenBank/DDBJ databases">
        <title>Sequencing the genomes of 1000 actinobacteria strains.</title>
        <authorList>
            <person name="Klenk H.-P."/>
        </authorList>
    </citation>
    <scope>NUCLEOTIDE SEQUENCE [LARGE SCALE GENOMIC DNA]</scope>
    <source>
        <strain evidence="1 2">DSM 41695</strain>
    </source>
</reference>
<dbReference type="AlphaFoldDB" id="A0A561TE14"/>
<evidence type="ECO:0000313" key="2">
    <source>
        <dbReference type="Proteomes" id="UP000316603"/>
    </source>
</evidence>
<dbReference type="Proteomes" id="UP000316603">
    <property type="component" value="Unassembled WGS sequence"/>
</dbReference>